<keyword evidence="2" id="KW-1185">Reference proteome</keyword>
<reference evidence="1 2" key="1">
    <citation type="journal article" date="2019" name="Sci. Rep.">
        <title>Orb-weaving spider Araneus ventricosus genome elucidates the spidroin gene catalogue.</title>
        <authorList>
            <person name="Kono N."/>
            <person name="Nakamura H."/>
            <person name="Ohtoshi R."/>
            <person name="Moran D.A.P."/>
            <person name="Shinohara A."/>
            <person name="Yoshida Y."/>
            <person name="Fujiwara M."/>
            <person name="Mori M."/>
            <person name="Tomita M."/>
            <person name="Arakawa K."/>
        </authorList>
    </citation>
    <scope>NUCLEOTIDE SEQUENCE [LARGE SCALE GENOMIC DNA]</scope>
</reference>
<gene>
    <name evidence="1" type="ORF">AVEN_90924_1</name>
</gene>
<dbReference type="EMBL" id="BGPR01005314">
    <property type="protein sequence ID" value="GBN09013.1"/>
    <property type="molecule type" value="Genomic_DNA"/>
</dbReference>
<dbReference type="AlphaFoldDB" id="A0A4Y2L5B4"/>
<organism evidence="1 2">
    <name type="scientific">Araneus ventricosus</name>
    <name type="common">Orbweaver spider</name>
    <name type="synonym">Epeira ventricosa</name>
    <dbReference type="NCBI Taxonomy" id="182803"/>
    <lineage>
        <taxon>Eukaryota</taxon>
        <taxon>Metazoa</taxon>
        <taxon>Ecdysozoa</taxon>
        <taxon>Arthropoda</taxon>
        <taxon>Chelicerata</taxon>
        <taxon>Arachnida</taxon>
        <taxon>Araneae</taxon>
        <taxon>Araneomorphae</taxon>
        <taxon>Entelegynae</taxon>
        <taxon>Araneoidea</taxon>
        <taxon>Araneidae</taxon>
        <taxon>Araneus</taxon>
    </lineage>
</organism>
<sequence length="181" mass="20433">MVQRLLREPCSSDSILFESLSSRAYVNTGKEYIDVCFSAEAPQKKPWGGRRPHINTEGSREVALPPLKPPSPFFFLFSGISPSLLSVGGFEDFLQTGFSWKGGSEGYYVPIFCCWRNDSCGVGGRRVNPRMIEAARSIAFAELVTWFCRLICTDSSFGWPKWISVHDLHWRKCVVVRSVQI</sequence>
<evidence type="ECO:0000313" key="1">
    <source>
        <dbReference type="EMBL" id="GBN09013.1"/>
    </source>
</evidence>
<accession>A0A4Y2L5B4</accession>
<name>A0A4Y2L5B4_ARAVE</name>
<dbReference type="Proteomes" id="UP000499080">
    <property type="component" value="Unassembled WGS sequence"/>
</dbReference>
<comment type="caution">
    <text evidence="1">The sequence shown here is derived from an EMBL/GenBank/DDBJ whole genome shotgun (WGS) entry which is preliminary data.</text>
</comment>
<protein>
    <submittedName>
        <fullName evidence="1">Uncharacterized protein</fullName>
    </submittedName>
</protein>
<evidence type="ECO:0000313" key="2">
    <source>
        <dbReference type="Proteomes" id="UP000499080"/>
    </source>
</evidence>
<proteinExistence type="predicted"/>